<dbReference type="CDD" id="cd05233">
    <property type="entry name" value="SDR_c"/>
    <property type="match status" value="1"/>
</dbReference>
<dbReference type="Gene3D" id="3.40.50.720">
    <property type="entry name" value="NAD(P)-binding Rossmann-like Domain"/>
    <property type="match status" value="1"/>
</dbReference>
<dbReference type="PANTHER" id="PTHR43180">
    <property type="entry name" value="3-OXOACYL-(ACYL-CARRIER-PROTEIN) REDUCTASE (AFU_ORTHOLOGUE AFUA_6G11210)"/>
    <property type="match status" value="1"/>
</dbReference>
<dbReference type="PANTHER" id="PTHR43180:SF66">
    <property type="entry name" value="SHORT-CHAIN DEHYDROGENASE_REDUCTASE FAMILY PROTEIN"/>
    <property type="match status" value="1"/>
</dbReference>
<organism evidence="3 4">
    <name type="scientific">Pseudaquabacterium inlustre</name>
    <dbReference type="NCBI Taxonomy" id="2984192"/>
    <lineage>
        <taxon>Bacteria</taxon>
        <taxon>Pseudomonadati</taxon>
        <taxon>Pseudomonadota</taxon>
        <taxon>Betaproteobacteria</taxon>
        <taxon>Burkholderiales</taxon>
        <taxon>Sphaerotilaceae</taxon>
        <taxon>Pseudaquabacterium</taxon>
    </lineage>
</organism>
<evidence type="ECO:0000256" key="1">
    <source>
        <dbReference type="ARBA" id="ARBA00006484"/>
    </source>
</evidence>
<accession>A0ABU9CH67</accession>
<dbReference type="InterPro" id="IPR020904">
    <property type="entry name" value="Sc_DH/Rdtase_CS"/>
</dbReference>
<protein>
    <submittedName>
        <fullName evidence="3">SDR family NAD(P)-dependent oxidoreductase</fullName>
    </submittedName>
</protein>
<keyword evidence="2" id="KW-0560">Oxidoreductase</keyword>
<name>A0ABU9CH67_9BURK</name>
<dbReference type="Pfam" id="PF13561">
    <property type="entry name" value="adh_short_C2"/>
    <property type="match status" value="1"/>
</dbReference>
<dbReference type="InterPro" id="IPR036291">
    <property type="entry name" value="NAD(P)-bd_dom_sf"/>
</dbReference>
<dbReference type="PROSITE" id="PS00061">
    <property type="entry name" value="ADH_SHORT"/>
    <property type="match status" value="1"/>
</dbReference>
<evidence type="ECO:0000313" key="4">
    <source>
        <dbReference type="Proteomes" id="UP001365405"/>
    </source>
</evidence>
<dbReference type="PRINTS" id="PR00081">
    <property type="entry name" value="GDHRDH"/>
</dbReference>
<dbReference type="EMBL" id="JBBUTH010000007">
    <property type="protein sequence ID" value="MEK8051204.1"/>
    <property type="molecule type" value="Genomic_DNA"/>
</dbReference>
<dbReference type="NCBIfam" id="NF005559">
    <property type="entry name" value="PRK07231.1"/>
    <property type="match status" value="1"/>
</dbReference>
<dbReference type="SUPFAM" id="SSF51735">
    <property type="entry name" value="NAD(P)-binding Rossmann-fold domains"/>
    <property type="match status" value="1"/>
</dbReference>
<reference evidence="3 4" key="1">
    <citation type="submission" date="2024-04" db="EMBL/GenBank/DDBJ databases">
        <title>Novel species of the genus Ideonella isolated from streams.</title>
        <authorList>
            <person name="Lu H."/>
        </authorList>
    </citation>
    <scope>NUCLEOTIDE SEQUENCE [LARGE SCALE GENOMIC DNA]</scope>
    <source>
        <strain evidence="3 4">DXS22W</strain>
    </source>
</reference>
<evidence type="ECO:0000256" key="2">
    <source>
        <dbReference type="ARBA" id="ARBA00023002"/>
    </source>
</evidence>
<dbReference type="Proteomes" id="UP001365405">
    <property type="component" value="Unassembled WGS sequence"/>
</dbReference>
<evidence type="ECO:0000313" key="3">
    <source>
        <dbReference type="EMBL" id="MEK8051204.1"/>
    </source>
</evidence>
<dbReference type="InterPro" id="IPR002347">
    <property type="entry name" value="SDR_fam"/>
</dbReference>
<comment type="similarity">
    <text evidence="1">Belongs to the short-chain dehydrogenases/reductases (SDR) family.</text>
</comment>
<proteinExistence type="inferred from homology"/>
<comment type="caution">
    <text evidence="3">The sequence shown here is derived from an EMBL/GenBank/DDBJ whole genome shotgun (WGS) entry which is preliminary data.</text>
</comment>
<dbReference type="PRINTS" id="PR00080">
    <property type="entry name" value="SDRFAMILY"/>
</dbReference>
<gene>
    <name evidence="3" type="ORF">AACH10_13220</name>
</gene>
<sequence>MTPTPVSAPNAGGRLQGRVALITGAGSGIGRAAARLFAAEGARLVLGDKTEAVHATARQVIDAGGQAVALQIDAGNEADVMRLVATAQEAYGQLDIAFANAGISGGMAGIFDATVDLWTEVLRVNLIGPWLMIKHAGKVMADAGRGGSIICTASVAGIRSGAGGPAYSASKAGVINLVTVGAQQLCEAGVRVNAICPGLTETGMTQPTFDYAKDKGVTHKLGRLNPLRRAAQPDELANAALFLASDQSSYVNGQALVVDGGLSSSHPVTRQLTGQTAV</sequence>
<keyword evidence="4" id="KW-1185">Reference proteome</keyword>
<dbReference type="RefSeq" id="WP_341410894.1">
    <property type="nucleotide sequence ID" value="NZ_JBBUTH010000007.1"/>
</dbReference>